<sequence length="75" mass="7682">MGVLKKLSGPESQQSERSETAFERGADALIFLGFLIISALAIAAVAIAAPVVLAVSAIAGLISKTDRTSWRPAGA</sequence>
<proteinExistence type="predicted"/>
<keyword evidence="2" id="KW-1133">Transmembrane helix</keyword>
<reference evidence="3" key="1">
    <citation type="submission" date="2018-06" db="EMBL/GenBank/DDBJ databases">
        <authorList>
            <person name="Zhirakovskaya E."/>
        </authorList>
    </citation>
    <scope>NUCLEOTIDE SEQUENCE</scope>
</reference>
<gene>
    <name evidence="3" type="ORF">MNBD_ALPHA05-1524</name>
</gene>
<dbReference type="EMBL" id="UOEH01000239">
    <property type="protein sequence ID" value="VAV97881.1"/>
    <property type="molecule type" value="Genomic_DNA"/>
</dbReference>
<dbReference type="AlphaFoldDB" id="A0A3B0S475"/>
<evidence type="ECO:0000313" key="3">
    <source>
        <dbReference type="EMBL" id="VAV97881.1"/>
    </source>
</evidence>
<accession>A0A3B0S475</accession>
<keyword evidence="2" id="KW-0812">Transmembrane</keyword>
<evidence type="ECO:0000256" key="1">
    <source>
        <dbReference type="SAM" id="MobiDB-lite"/>
    </source>
</evidence>
<name>A0A3B0S475_9ZZZZ</name>
<evidence type="ECO:0000256" key="2">
    <source>
        <dbReference type="SAM" id="Phobius"/>
    </source>
</evidence>
<feature type="region of interest" description="Disordered" evidence="1">
    <location>
        <begin position="1"/>
        <end position="20"/>
    </location>
</feature>
<feature type="transmembrane region" description="Helical" evidence="2">
    <location>
        <begin position="29"/>
        <end position="62"/>
    </location>
</feature>
<keyword evidence="2" id="KW-0472">Membrane</keyword>
<protein>
    <submittedName>
        <fullName evidence="3">Uncharacterized protein</fullName>
    </submittedName>
</protein>
<organism evidence="3">
    <name type="scientific">hydrothermal vent metagenome</name>
    <dbReference type="NCBI Taxonomy" id="652676"/>
    <lineage>
        <taxon>unclassified sequences</taxon>
        <taxon>metagenomes</taxon>
        <taxon>ecological metagenomes</taxon>
    </lineage>
</organism>